<name>A0A4U5NJL5_STECR</name>
<evidence type="ECO:0000313" key="2">
    <source>
        <dbReference type="Proteomes" id="UP000298663"/>
    </source>
</evidence>
<gene>
    <name evidence="1" type="ORF">L596_016686</name>
</gene>
<sequence>MDDLPIKFLEETYRLTSGVGIAYRCNIRKDLSGNYPKVSEDHLNKSVQINVAVTSNKLTCTDLTEIFNLQRKFKIWIEKWERQNRAVSYERKIKTTIWDNPELLQLLQIFNHFLKCATKTKLVTAKRSSHCLKLEICVKRKIARSCTRKTSNLIHPISPIDLLASQLENGYLNVISLRTIDSAQLELEATRLLSLKMPFISFTSFTLQVAP</sequence>
<dbReference type="AlphaFoldDB" id="A0A4U5NJL5"/>
<comment type="caution">
    <text evidence="1">The sequence shown here is derived from an EMBL/GenBank/DDBJ whole genome shotgun (WGS) entry which is preliminary data.</text>
</comment>
<reference evidence="1 2" key="2">
    <citation type="journal article" date="2019" name="G3 (Bethesda)">
        <title>Hybrid Assembly of the Genome of the Entomopathogenic Nematode Steinernema carpocapsae Identifies the X-Chromosome.</title>
        <authorList>
            <person name="Serra L."/>
            <person name="Macchietto M."/>
            <person name="Macias-Munoz A."/>
            <person name="McGill C.J."/>
            <person name="Rodriguez I.M."/>
            <person name="Rodriguez B."/>
            <person name="Murad R."/>
            <person name="Mortazavi A."/>
        </authorList>
    </citation>
    <scope>NUCLEOTIDE SEQUENCE [LARGE SCALE GENOMIC DNA]</scope>
    <source>
        <strain evidence="1 2">ALL</strain>
    </source>
</reference>
<proteinExistence type="predicted"/>
<protein>
    <submittedName>
        <fullName evidence="1">Uncharacterized protein</fullName>
    </submittedName>
</protein>
<reference evidence="1 2" key="1">
    <citation type="journal article" date="2015" name="Genome Biol.">
        <title>Comparative genomics of Steinernema reveals deeply conserved gene regulatory networks.</title>
        <authorList>
            <person name="Dillman A.R."/>
            <person name="Macchietto M."/>
            <person name="Porter C.F."/>
            <person name="Rogers A."/>
            <person name="Williams B."/>
            <person name="Antoshechkin I."/>
            <person name="Lee M.M."/>
            <person name="Goodwin Z."/>
            <person name="Lu X."/>
            <person name="Lewis E.E."/>
            <person name="Goodrich-Blair H."/>
            <person name="Stock S.P."/>
            <person name="Adams B.J."/>
            <person name="Sternberg P.W."/>
            <person name="Mortazavi A."/>
        </authorList>
    </citation>
    <scope>NUCLEOTIDE SEQUENCE [LARGE SCALE GENOMIC DNA]</scope>
    <source>
        <strain evidence="1 2">ALL</strain>
    </source>
</reference>
<evidence type="ECO:0000313" key="1">
    <source>
        <dbReference type="EMBL" id="TKR83032.1"/>
    </source>
</evidence>
<dbReference type="EMBL" id="AZBU02000004">
    <property type="protein sequence ID" value="TKR83032.1"/>
    <property type="molecule type" value="Genomic_DNA"/>
</dbReference>
<keyword evidence="2" id="KW-1185">Reference proteome</keyword>
<dbReference type="Proteomes" id="UP000298663">
    <property type="component" value="Unassembled WGS sequence"/>
</dbReference>
<organism evidence="1 2">
    <name type="scientific">Steinernema carpocapsae</name>
    <name type="common">Entomopathogenic nematode</name>
    <dbReference type="NCBI Taxonomy" id="34508"/>
    <lineage>
        <taxon>Eukaryota</taxon>
        <taxon>Metazoa</taxon>
        <taxon>Ecdysozoa</taxon>
        <taxon>Nematoda</taxon>
        <taxon>Chromadorea</taxon>
        <taxon>Rhabditida</taxon>
        <taxon>Tylenchina</taxon>
        <taxon>Panagrolaimomorpha</taxon>
        <taxon>Strongyloidoidea</taxon>
        <taxon>Steinernematidae</taxon>
        <taxon>Steinernema</taxon>
    </lineage>
</organism>
<accession>A0A4U5NJL5</accession>